<dbReference type="AlphaFoldDB" id="A0A841H3L2"/>
<keyword evidence="5" id="KW-0597">Phosphoprotein</keyword>
<dbReference type="InterPro" id="IPR002197">
    <property type="entry name" value="HTH_Fis"/>
</dbReference>
<dbReference type="SMART" id="SM00382">
    <property type="entry name" value="AAA"/>
    <property type="match status" value="1"/>
</dbReference>
<name>A0A841H3L2_9BACT</name>
<dbReference type="PROSITE" id="PS00688">
    <property type="entry name" value="SIGMA54_INTERACT_3"/>
    <property type="match status" value="1"/>
</dbReference>
<dbReference type="PROSITE" id="PS50110">
    <property type="entry name" value="RESPONSE_REGULATORY"/>
    <property type="match status" value="1"/>
</dbReference>
<dbReference type="PANTHER" id="PTHR32071">
    <property type="entry name" value="TRANSCRIPTIONAL REGULATORY PROTEIN"/>
    <property type="match status" value="1"/>
</dbReference>
<protein>
    <submittedName>
        <fullName evidence="8">Two-component system response regulator HydG</fullName>
    </submittedName>
</protein>
<dbReference type="Pfam" id="PF00158">
    <property type="entry name" value="Sigma54_activat"/>
    <property type="match status" value="1"/>
</dbReference>
<evidence type="ECO:0000259" key="7">
    <source>
        <dbReference type="PROSITE" id="PS50110"/>
    </source>
</evidence>
<dbReference type="InterPro" id="IPR027417">
    <property type="entry name" value="P-loop_NTPase"/>
</dbReference>
<dbReference type="SMART" id="SM00448">
    <property type="entry name" value="REC"/>
    <property type="match status" value="1"/>
</dbReference>
<dbReference type="InterPro" id="IPR011006">
    <property type="entry name" value="CheY-like_superfamily"/>
</dbReference>
<dbReference type="InterPro" id="IPR003593">
    <property type="entry name" value="AAA+_ATPase"/>
</dbReference>
<evidence type="ECO:0000259" key="6">
    <source>
        <dbReference type="PROSITE" id="PS50045"/>
    </source>
</evidence>
<dbReference type="InterPro" id="IPR002078">
    <property type="entry name" value="Sigma_54_int"/>
</dbReference>
<dbReference type="Pfam" id="PF02954">
    <property type="entry name" value="HTH_8"/>
    <property type="match status" value="1"/>
</dbReference>
<keyword evidence="3" id="KW-0805">Transcription regulation</keyword>
<dbReference type="Gene3D" id="1.10.10.60">
    <property type="entry name" value="Homeodomain-like"/>
    <property type="match status" value="1"/>
</dbReference>
<dbReference type="CDD" id="cd00009">
    <property type="entry name" value="AAA"/>
    <property type="match status" value="1"/>
</dbReference>
<dbReference type="FunFam" id="3.40.50.300:FF:000006">
    <property type="entry name" value="DNA-binding transcriptional regulator NtrC"/>
    <property type="match status" value="1"/>
</dbReference>
<dbReference type="SUPFAM" id="SSF46689">
    <property type="entry name" value="Homeodomain-like"/>
    <property type="match status" value="1"/>
</dbReference>
<evidence type="ECO:0000313" key="9">
    <source>
        <dbReference type="Proteomes" id="UP000582837"/>
    </source>
</evidence>
<evidence type="ECO:0000256" key="1">
    <source>
        <dbReference type="ARBA" id="ARBA00022741"/>
    </source>
</evidence>
<feature type="domain" description="Sigma-54 factor interaction" evidence="6">
    <location>
        <begin position="140"/>
        <end position="371"/>
    </location>
</feature>
<dbReference type="EMBL" id="JACHIA010000015">
    <property type="protein sequence ID" value="MBB6072409.1"/>
    <property type="molecule type" value="Genomic_DNA"/>
</dbReference>
<evidence type="ECO:0000256" key="2">
    <source>
        <dbReference type="ARBA" id="ARBA00022840"/>
    </source>
</evidence>
<sequence>MPRTVLVVDDDPGVLRVLSRYFSRGGWEVHEADSGEEGLRRWESARPDVVLLDLDLPGMSGREVLDVLVSRGASVIMLTGHTEVETAVDAMQAGAETFLTKPVDFAHVGAAAERAAEKQELRRTNETLARSLAGRTEDDGLGASPGMRALARQVSMLSASADTTALLLGESGTGKSWVAQMIHARSPRARGPFVEINCAGLSGTFLDSELFGHERGAFTDAREMKRGLFEVADRGTLFLDEIGDLSPELQPKLLKVLEQRTFRRLGGTREMTVDVRLLAATNKDLQAEVRAGRFREDLFYRLSVFPLTIPPLRERSREDVMELVHRSLVDLGKRHPGAPHSMAPRASEALSAYAWPGNVRELRNVLERALVLAVGSERIDLEHLPEALRARNAAKSTRNSAEVLPLAEVERRHIERALHVLGGNRSLAAEKLGISRSTLHAKIQQHGLEKVGKE</sequence>
<gene>
    <name evidence="8" type="ORF">HNQ61_004071</name>
</gene>
<dbReference type="RefSeq" id="WP_170038377.1">
    <property type="nucleotide sequence ID" value="NZ_JABDTL010000002.1"/>
</dbReference>
<dbReference type="Proteomes" id="UP000582837">
    <property type="component" value="Unassembled WGS sequence"/>
</dbReference>
<proteinExistence type="predicted"/>
<keyword evidence="9" id="KW-1185">Reference proteome</keyword>
<dbReference type="Gene3D" id="3.40.50.2300">
    <property type="match status" value="1"/>
</dbReference>
<dbReference type="InterPro" id="IPR009057">
    <property type="entry name" value="Homeodomain-like_sf"/>
</dbReference>
<dbReference type="InterPro" id="IPR058031">
    <property type="entry name" value="AAA_lid_NorR"/>
</dbReference>
<dbReference type="Gene3D" id="1.10.8.60">
    <property type="match status" value="1"/>
</dbReference>
<dbReference type="GO" id="GO:0043565">
    <property type="term" value="F:sequence-specific DNA binding"/>
    <property type="evidence" value="ECO:0007669"/>
    <property type="project" value="InterPro"/>
</dbReference>
<reference evidence="8 9" key="1">
    <citation type="submission" date="2020-08" db="EMBL/GenBank/DDBJ databases">
        <title>Genomic Encyclopedia of Type Strains, Phase IV (KMG-IV): sequencing the most valuable type-strain genomes for metagenomic binning, comparative biology and taxonomic classification.</title>
        <authorList>
            <person name="Goeker M."/>
        </authorList>
    </citation>
    <scope>NUCLEOTIDE SEQUENCE [LARGE SCALE GENOMIC DNA]</scope>
    <source>
        <strain evidence="8 9">DSM 29007</strain>
    </source>
</reference>
<keyword evidence="2" id="KW-0067">ATP-binding</keyword>
<dbReference type="Gene3D" id="3.40.50.300">
    <property type="entry name" value="P-loop containing nucleotide triphosphate hydrolases"/>
    <property type="match status" value="1"/>
</dbReference>
<dbReference type="SUPFAM" id="SSF52172">
    <property type="entry name" value="CheY-like"/>
    <property type="match status" value="1"/>
</dbReference>
<dbReference type="GO" id="GO:0005524">
    <property type="term" value="F:ATP binding"/>
    <property type="evidence" value="ECO:0007669"/>
    <property type="project" value="UniProtKB-KW"/>
</dbReference>
<keyword evidence="4" id="KW-0804">Transcription</keyword>
<evidence type="ECO:0000256" key="3">
    <source>
        <dbReference type="ARBA" id="ARBA00023015"/>
    </source>
</evidence>
<dbReference type="InterPro" id="IPR001789">
    <property type="entry name" value="Sig_transdc_resp-reg_receiver"/>
</dbReference>
<dbReference type="InterPro" id="IPR025944">
    <property type="entry name" value="Sigma_54_int_dom_CS"/>
</dbReference>
<evidence type="ECO:0000313" key="8">
    <source>
        <dbReference type="EMBL" id="MBB6072409.1"/>
    </source>
</evidence>
<accession>A0A841H3L2</accession>
<dbReference type="GO" id="GO:0000160">
    <property type="term" value="P:phosphorelay signal transduction system"/>
    <property type="evidence" value="ECO:0007669"/>
    <property type="project" value="InterPro"/>
</dbReference>
<dbReference type="SUPFAM" id="SSF52540">
    <property type="entry name" value="P-loop containing nucleoside triphosphate hydrolases"/>
    <property type="match status" value="1"/>
</dbReference>
<dbReference type="Pfam" id="PF00072">
    <property type="entry name" value="Response_reg"/>
    <property type="match status" value="1"/>
</dbReference>
<dbReference type="PROSITE" id="PS50045">
    <property type="entry name" value="SIGMA54_INTERACT_4"/>
    <property type="match status" value="1"/>
</dbReference>
<dbReference type="PRINTS" id="PR01590">
    <property type="entry name" value="HTHFIS"/>
</dbReference>
<organism evidence="8 9">
    <name type="scientific">Longimicrobium terrae</name>
    <dbReference type="NCBI Taxonomy" id="1639882"/>
    <lineage>
        <taxon>Bacteria</taxon>
        <taxon>Pseudomonadati</taxon>
        <taxon>Gemmatimonadota</taxon>
        <taxon>Longimicrobiia</taxon>
        <taxon>Longimicrobiales</taxon>
        <taxon>Longimicrobiaceae</taxon>
        <taxon>Longimicrobium</taxon>
    </lineage>
</organism>
<feature type="modified residue" description="4-aspartylphosphate" evidence="5">
    <location>
        <position position="53"/>
    </location>
</feature>
<dbReference type="CDD" id="cd00156">
    <property type="entry name" value="REC"/>
    <property type="match status" value="1"/>
</dbReference>
<dbReference type="Pfam" id="PF25601">
    <property type="entry name" value="AAA_lid_14"/>
    <property type="match status" value="1"/>
</dbReference>
<feature type="domain" description="Response regulatory" evidence="7">
    <location>
        <begin position="4"/>
        <end position="116"/>
    </location>
</feature>
<evidence type="ECO:0000256" key="5">
    <source>
        <dbReference type="PROSITE-ProRule" id="PRU00169"/>
    </source>
</evidence>
<dbReference type="GO" id="GO:0006355">
    <property type="term" value="P:regulation of DNA-templated transcription"/>
    <property type="evidence" value="ECO:0007669"/>
    <property type="project" value="InterPro"/>
</dbReference>
<comment type="caution">
    <text evidence="8">The sequence shown here is derived from an EMBL/GenBank/DDBJ whole genome shotgun (WGS) entry which is preliminary data.</text>
</comment>
<evidence type="ECO:0000256" key="4">
    <source>
        <dbReference type="ARBA" id="ARBA00023163"/>
    </source>
</evidence>
<keyword evidence="1" id="KW-0547">Nucleotide-binding</keyword>
<dbReference type="PANTHER" id="PTHR32071:SF57">
    <property type="entry name" value="C4-DICARBOXYLATE TRANSPORT TRANSCRIPTIONAL REGULATORY PROTEIN DCTD"/>
    <property type="match status" value="1"/>
</dbReference>